<sequence>MIENNNPIKKIYLTELLSIDKNSVNYESDVNKHMKYYKKISCEVKLESFTREADIIYKWLYDSNRYLSEIVAKGRKIEEIEEDLKIIFNEQKDYYNNFIKKAIYEKAMRECHSISDVQIVISEGEYENSINTENFIYNINEKLFHVEEFTNKIIMLFSQKVLGKLNSISTNIDKFEVMIEEAIHNYEEVKKNYSNMKEQRQLNPYLNLYMYIMGYLLKRKYSIEKLESYIQINNIIVEQKKTYGIEDAVLYLLKLDIKYKDYKKVKQNMYKCFENIEAMKKFKKSNMYVFPYLSIPVAYYLYFSRKNIDYTMININKAESRVEPIIRCCMYGKYKEMNTLYKLLNYIQVEVDGIFNSINHRYEESMLGFLSEILVNAYYRTFGIDEDIVYWSLKK</sequence>
<gene>
    <name evidence="3" type="ORF">SAMN04488529_104131</name>
</gene>
<protein>
    <submittedName>
        <fullName evidence="3">Uncharacterized protein</fullName>
    </submittedName>
</protein>
<feature type="coiled-coil region" evidence="1">
    <location>
        <begin position="172"/>
        <end position="199"/>
    </location>
</feature>
<dbReference type="OrthoDB" id="9848063at2"/>
<evidence type="ECO:0000313" key="3">
    <source>
        <dbReference type="EMBL" id="SDP35933.1"/>
    </source>
</evidence>
<organism evidence="3 4">
    <name type="scientific">Clostridium gasigenes</name>
    <dbReference type="NCBI Taxonomy" id="94869"/>
    <lineage>
        <taxon>Bacteria</taxon>
        <taxon>Bacillati</taxon>
        <taxon>Bacillota</taxon>
        <taxon>Clostridia</taxon>
        <taxon>Eubacteriales</taxon>
        <taxon>Clostridiaceae</taxon>
        <taxon>Clostridium</taxon>
    </lineage>
</organism>
<evidence type="ECO:0000256" key="2">
    <source>
        <dbReference type="SAM" id="Phobius"/>
    </source>
</evidence>
<accession>A0A1H0S2I1</accession>
<name>A0A1H0S2I1_9CLOT</name>
<keyword evidence="1" id="KW-0175">Coiled coil</keyword>
<keyword evidence="2" id="KW-1133">Transmembrane helix</keyword>
<keyword evidence="2" id="KW-0472">Membrane</keyword>
<keyword evidence="4" id="KW-1185">Reference proteome</keyword>
<proteinExistence type="predicted"/>
<dbReference type="AlphaFoldDB" id="A0A1H0S2I1"/>
<evidence type="ECO:0000256" key="1">
    <source>
        <dbReference type="SAM" id="Coils"/>
    </source>
</evidence>
<feature type="transmembrane region" description="Helical" evidence="2">
    <location>
        <begin position="285"/>
        <end position="303"/>
    </location>
</feature>
<dbReference type="EMBL" id="FNJM01000004">
    <property type="protein sequence ID" value="SDP35933.1"/>
    <property type="molecule type" value="Genomic_DNA"/>
</dbReference>
<reference evidence="3 4" key="1">
    <citation type="submission" date="2016-10" db="EMBL/GenBank/DDBJ databases">
        <authorList>
            <person name="de Groot N.N."/>
        </authorList>
    </citation>
    <scope>NUCLEOTIDE SEQUENCE [LARGE SCALE GENOMIC DNA]</scope>
    <source>
        <strain evidence="3 4">DSM 12272</strain>
    </source>
</reference>
<keyword evidence="2" id="KW-0812">Transmembrane</keyword>
<dbReference type="RefSeq" id="WP_089968639.1">
    <property type="nucleotide sequence ID" value="NZ_FNJM01000004.1"/>
</dbReference>
<evidence type="ECO:0000313" key="4">
    <source>
        <dbReference type="Proteomes" id="UP000198597"/>
    </source>
</evidence>
<dbReference type="Proteomes" id="UP000198597">
    <property type="component" value="Unassembled WGS sequence"/>
</dbReference>
<dbReference type="STRING" id="94869.SAMN04488529_104131"/>